<keyword evidence="2" id="KW-1185">Reference proteome</keyword>
<dbReference type="AlphaFoldDB" id="A0A540KIF6"/>
<comment type="caution">
    <text evidence="1">The sequence shown here is derived from an EMBL/GenBank/DDBJ whole genome shotgun (WGS) entry which is preliminary data.</text>
</comment>
<reference evidence="1 2" key="1">
    <citation type="journal article" date="2019" name="G3 (Bethesda)">
        <title>Sequencing of a Wild Apple (Malus baccata) Genome Unravels the Differences Between Cultivated and Wild Apple Species Regarding Disease Resistance and Cold Tolerance.</title>
        <authorList>
            <person name="Chen X."/>
        </authorList>
    </citation>
    <scope>NUCLEOTIDE SEQUENCE [LARGE SCALE GENOMIC DNA]</scope>
    <source>
        <strain evidence="2">cv. Shandingzi</strain>
        <tissue evidence="1">Leaves</tissue>
    </source>
</reference>
<dbReference type="EMBL" id="VIEB01001228">
    <property type="protein sequence ID" value="TQD74001.1"/>
    <property type="molecule type" value="Genomic_DNA"/>
</dbReference>
<dbReference type="PANTHER" id="PTHR47481:SF22">
    <property type="entry name" value="RETROTRANSPOSON GAG DOMAIN-CONTAINING PROTEIN"/>
    <property type="match status" value="1"/>
</dbReference>
<dbReference type="PANTHER" id="PTHR47481">
    <property type="match status" value="1"/>
</dbReference>
<gene>
    <name evidence="1" type="ORF">C1H46_040464</name>
</gene>
<evidence type="ECO:0000313" key="1">
    <source>
        <dbReference type="EMBL" id="TQD74001.1"/>
    </source>
</evidence>
<sequence length="103" mass="11601">MAQLRPPKYVVRTEASVTKEIIGAFIDWESTDMVLLNLLLATLTDVAIEYVIGCKTAHEEWTNLVDIYASVSKSKVNHLKIELHTIKKGTDSINKYLLKLKGI</sequence>
<organism evidence="1 2">
    <name type="scientific">Malus baccata</name>
    <name type="common">Siberian crab apple</name>
    <name type="synonym">Pyrus baccata</name>
    <dbReference type="NCBI Taxonomy" id="106549"/>
    <lineage>
        <taxon>Eukaryota</taxon>
        <taxon>Viridiplantae</taxon>
        <taxon>Streptophyta</taxon>
        <taxon>Embryophyta</taxon>
        <taxon>Tracheophyta</taxon>
        <taxon>Spermatophyta</taxon>
        <taxon>Magnoliopsida</taxon>
        <taxon>eudicotyledons</taxon>
        <taxon>Gunneridae</taxon>
        <taxon>Pentapetalae</taxon>
        <taxon>rosids</taxon>
        <taxon>fabids</taxon>
        <taxon>Rosales</taxon>
        <taxon>Rosaceae</taxon>
        <taxon>Amygdaloideae</taxon>
        <taxon>Maleae</taxon>
        <taxon>Malus</taxon>
    </lineage>
</organism>
<dbReference type="STRING" id="106549.A0A540KIF6"/>
<name>A0A540KIF6_MALBA</name>
<accession>A0A540KIF6</accession>
<evidence type="ECO:0000313" key="2">
    <source>
        <dbReference type="Proteomes" id="UP000315295"/>
    </source>
</evidence>
<proteinExistence type="predicted"/>
<dbReference type="Proteomes" id="UP000315295">
    <property type="component" value="Unassembled WGS sequence"/>
</dbReference>
<protein>
    <submittedName>
        <fullName evidence="1">Uncharacterized protein</fullName>
    </submittedName>
</protein>